<gene>
    <name evidence="1" type="ORF">CspeluHIS016_0102990</name>
</gene>
<comment type="caution">
    <text evidence="1">The sequence shown here is derived from an EMBL/GenBank/DDBJ whole genome shotgun (WGS) entry which is preliminary data.</text>
</comment>
<reference evidence="1" key="1">
    <citation type="journal article" date="2023" name="BMC Genomics">
        <title>Chromosome-level genome assemblies of Cutaneotrichosporon spp. (Trichosporonales, Basidiomycota) reveal imbalanced evolution between nucleotide sequences and chromosome synteny.</title>
        <authorList>
            <person name="Kobayashi Y."/>
            <person name="Kayamori A."/>
            <person name="Aoki K."/>
            <person name="Shiwa Y."/>
            <person name="Matsutani M."/>
            <person name="Fujita N."/>
            <person name="Sugita T."/>
            <person name="Iwasaki W."/>
            <person name="Tanaka N."/>
            <person name="Takashima M."/>
        </authorList>
    </citation>
    <scope>NUCLEOTIDE SEQUENCE</scope>
    <source>
        <strain evidence="1">HIS016</strain>
    </source>
</reference>
<sequence length="308" mass="32963">MPGVDISATAISAFLKALPKSALDSAPPTHLPSALPLAFPTELHQLNLLSTLHLVNAAFSQPTHRAYFAEEGGTPGDTAIRGVLGMYLASDTDWGTNNLLSAKCWASGELNQNKVAEFFSISIFKEREHESMPGVRVGERWAPAIAVADELVNLLQALGKNIKSQCLGEEVLGALSGAKEHAAGEPDEGLTFAKEFCNNAVALVPILADPYPAPAGTGDWWAGKQVDVFSLPPNDDTHKAPKMIKIPSETLDALSQKSVDACREIVVHARSIEGDEWKRHLSILDVSRMFTGLSGILDAHGMGLRLVV</sequence>
<evidence type="ECO:0000313" key="2">
    <source>
        <dbReference type="Proteomes" id="UP001222932"/>
    </source>
</evidence>
<dbReference type="Proteomes" id="UP001222932">
    <property type="component" value="Unassembled WGS sequence"/>
</dbReference>
<protein>
    <submittedName>
        <fullName evidence="1">Uncharacterized protein</fullName>
    </submittedName>
</protein>
<reference evidence="1" key="2">
    <citation type="submission" date="2023-06" db="EMBL/GenBank/DDBJ databases">
        <authorList>
            <person name="Kobayashi Y."/>
            <person name="Kayamori A."/>
            <person name="Aoki K."/>
            <person name="Shiwa Y."/>
            <person name="Fujita N."/>
            <person name="Sugita T."/>
            <person name="Iwasaki W."/>
            <person name="Tanaka N."/>
            <person name="Takashima M."/>
        </authorList>
    </citation>
    <scope>NUCLEOTIDE SEQUENCE</scope>
    <source>
        <strain evidence="1">HIS016</strain>
    </source>
</reference>
<organism evidence="1 2">
    <name type="scientific">Cutaneotrichosporon spelunceum</name>
    <dbReference type="NCBI Taxonomy" id="1672016"/>
    <lineage>
        <taxon>Eukaryota</taxon>
        <taxon>Fungi</taxon>
        <taxon>Dikarya</taxon>
        <taxon>Basidiomycota</taxon>
        <taxon>Agaricomycotina</taxon>
        <taxon>Tremellomycetes</taxon>
        <taxon>Trichosporonales</taxon>
        <taxon>Trichosporonaceae</taxon>
        <taxon>Cutaneotrichosporon</taxon>
    </lineage>
</organism>
<proteinExistence type="predicted"/>
<evidence type="ECO:0000313" key="1">
    <source>
        <dbReference type="EMBL" id="GMK53713.1"/>
    </source>
</evidence>
<keyword evidence="2" id="KW-1185">Reference proteome</keyword>
<accession>A0AAD3TMF9</accession>
<dbReference type="EMBL" id="BTCM01000001">
    <property type="protein sequence ID" value="GMK53713.1"/>
    <property type="molecule type" value="Genomic_DNA"/>
</dbReference>
<dbReference type="AlphaFoldDB" id="A0AAD3TMF9"/>
<name>A0AAD3TMF9_9TREE</name>